<dbReference type="KEGG" id="dan:26514723"/>
<dbReference type="InParanoid" id="A0A0N8P0X2"/>
<dbReference type="OrthoDB" id="7862218at2759"/>
<name>A0A0N8P0X2_DROAN</name>
<protein>
    <recommendedName>
        <fullName evidence="3">Mab-21-like nucleotidyltransferase domain-containing protein</fullName>
    </recommendedName>
</protein>
<evidence type="ECO:0008006" key="3">
    <source>
        <dbReference type="Google" id="ProtNLM"/>
    </source>
</evidence>
<dbReference type="Proteomes" id="UP000007801">
    <property type="component" value="Unassembled WGS sequence"/>
</dbReference>
<dbReference type="GeneID" id="26514723"/>
<keyword evidence="2" id="KW-1185">Reference proteome</keyword>
<evidence type="ECO:0000313" key="1">
    <source>
        <dbReference type="EMBL" id="KPU78316.1"/>
    </source>
</evidence>
<sequence length="295" mass="34264">MALRLKDSIEILVEKTSLYERPEHEIFRKDSADITRKIIQCLHETNSTFLPEFEDLNTTCLFWNHPFPPFRLPILWIKMPFEIDSDRVIGKLKLKTDIRHPAVDDGHLDGEILSLMFALDMNGTTAKMLHFTCTSGNRYKLSSEMSPLGNRIFYTIYANLYGENGIFKEAPIYYHFILGYKFRNDTNWYSYTSEGFVKFERPVDISKNHRLARMLSVLSKLLLNLHVYPPVAVQVSQQVMCFSIEFSEILMEAIRLCVPYAKNPRNLSAVHVKLLNWKKDDAVILSELLALFSIT</sequence>
<accession>A0A0N8P0X2</accession>
<reference evidence="1 2" key="1">
    <citation type="journal article" date="2007" name="Nature">
        <title>Evolution of genes and genomes on the Drosophila phylogeny.</title>
        <authorList>
            <consortium name="Drosophila 12 Genomes Consortium"/>
            <person name="Clark A.G."/>
            <person name="Eisen M.B."/>
            <person name="Smith D.R."/>
            <person name="Bergman C.M."/>
            <person name="Oliver B."/>
            <person name="Markow T.A."/>
            <person name="Kaufman T.C."/>
            <person name="Kellis M."/>
            <person name="Gelbart W."/>
            <person name="Iyer V.N."/>
            <person name="Pollard D.A."/>
            <person name="Sackton T.B."/>
            <person name="Larracuente A.M."/>
            <person name="Singh N.D."/>
            <person name="Abad J.P."/>
            <person name="Abt D.N."/>
            <person name="Adryan B."/>
            <person name="Aguade M."/>
            <person name="Akashi H."/>
            <person name="Anderson W.W."/>
            <person name="Aquadro C.F."/>
            <person name="Ardell D.H."/>
            <person name="Arguello R."/>
            <person name="Artieri C.G."/>
            <person name="Barbash D.A."/>
            <person name="Barker D."/>
            <person name="Barsanti P."/>
            <person name="Batterham P."/>
            <person name="Batzoglou S."/>
            <person name="Begun D."/>
            <person name="Bhutkar A."/>
            <person name="Blanco E."/>
            <person name="Bosak S.A."/>
            <person name="Bradley R.K."/>
            <person name="Brand A.D."/>
            <person name="Brent M.R."/>
            <person name="Brooks A.N."/>
            <person name="Brown R.H."/>
            <person name="Butlin R.K."/>
            <person name="Caggese C."/>
            <person name="Calvi B.R."/>
            <person name="Bernardo de Carvalho A."/>
            <person name="Caspi A."/>
            <person name="Castrezana S."/>
            <person name="Celniker S.E."/>
            <person name="Chang J.L."/>
            <person name="Chapple C."/>
            <person name="Chatterji S."/>
            <person name="Chinwalla A."/>
            <person name="Civetta A."/>
            <person name="Clifton S.W."/>
            <person name="Comeron J.M."/>
            <person name="Costello J.C."/>
            <person name="Coyne J.A."/>
            <person name="Daub J."/>
            <person name="David R.G."/>
            <person name="Delcher A.L."/>
            <person name="Delehaunty K."/>
            <person name="Do C.B."/>
            <person name="Ebling H."/>
            <person name="Edwards K."/>
            <person name="Eickbush T."/>
            <person name="Evans J.D."/>
            <person name="Filipski A."/>
            <person name="Findeiss S."/>
            <person name="Freyhult E."/>
            <person name="Fulton L."/>
            <person name="Fulton R."/>
            <person name="Garcia A.C."/>
            <person name="Gardiner A."/>
            <person name="Garfield D.A."/>
            <person name="Garvin B.E."/>
            <person name="Gibson G."/>
            <person name="Gilbert D."/>
            <person name="Gnerre S."/>
            <person name="Godfrey J."/>
            <person name="Good R."/>
            <person name="Gotea V."/>
            <person name="Gravely B."/>
            <person name="Greenberg A.J."/>
            <person name="Griffiths-Jones S."/>
            <person name="Gross S."/>
            <person name="Guigo R."/>
            <person name="Gustafson E.A."/>
            <person name="Haerty W."/>
            <person name="Hahn M.W."/>
            <person name="Halligan D.L."/>
            <person name="Halpern A.L."/>
            <person name="Halter G.M."/>
            <person name="Han M.V."/>
            <person name="Heger A."/>
            <person name="Hillier L."/>
            <person name="Hinrichs A.S."/>
            <person name="Holmes I."/>
            <person name="Hoskins R.A."/>
            <person name="Hubisz M.J."/>
            <person name="Hultmark D."/>
            <person name="Huntley M.A."/>
            <person name="Jaffe D.B."/>
            <person name="Jagadeeshan S."/>
            <person name="Jeck W.R."/>
            <person name="Johnson J."/>
            <person name="Jones C.D."/>
            <person name="Jordan W.C."/>
            <person name="Karpen G.H."/>
            <person name="Kataoka E."/>
            <person name="Keightley P.D."/>
            <person name="Kheradpour P."/>
            <person name="Kirkness E.F."/>
            <person name="Koerich L.B."/>
            <person name="Kristiansen K."/>
            <person name="Kudrna D."/>
            <person name="Kulathinal R.J."/>
            <person name="Kumar S."/>
            <person name="Kwok R."/>
            <person name="Lander E."/>
            <person name="Langley C.H."/>
            <person name="Lapoint R."/>
            <person name="Lazzaro B.P."/>
            <person name="Lee S.J."/>
            <person name="Levesque L."/>
            <person name="Li R."/>
            <person name="Lin C.F."/>
            <person name="Lin M.F."/>
            <person name="Lindblad-Toh K."/>
            <person name="Llopart A."/>
            <person name="Long M."/>
            <person name="Low L."/>
            <person name="Lozovsky E."/>
            <person name="Lu J."/>
            <person name="Luo M."/>
            <person name="Machado C.A."/>
            <person name="Makalowski W."/>
            <person name="Marzo M."/>
            <person name="Matsuda M."/>
            <person name="Matzkin L."/>
            <person name="McAllister B."/>
            <person name="McBride C.S."/>
            <person name="McKernan B."/>
            <person name="McKernan K."/>
            <person name="Mendez-Lago M."/>
            <person name="Minx P."/>
            <person name="Mollenhauer M.U."/>
            <person name="Montooth K."/>
            <person name="Mount S.M."/>
            <person name="Mu X."/>
            <person name="Myers E."/>
            <person name="Negre B."/>
            <person name="Newfeld S."/>
            <person name="Nielsen R."/>
            <person name="Noor M.A."/>
            <person name="O'Grady P."/>
            <person name="Pachter L."/>
            <person name="Papaceit M."/>
            <person name="Parisi M.J."/>
            <person name="Parisi M."/>
            <person name="Parts L."/>
            <person name="Pedersen J.S."/>
            <person name="Pesole G."/>
            <person name="Phillippy A.M."/>
            <person name="Ponting C.P."/>
            <person name="Pop M."/>
            <person name="Porcelli D."/>
            <person name="Powell J.R."/>
            <person name="Prohaska S."/>
            <person name="Pruitt K."/>
            <person name="Puig M."/>
            <person name="Quesneville H."/>
            <person name="Ram K.R."/>
            <person name="Rand D."/>
            <person name="Rasmussen M.D."/>
            <person name="Reed L.K."/>
            <person name="Reenan R."/>
            <person name="Reily A."/>
            <person name="Remington K.A."/>
            <person name="Rieger T.T."/>
            <person name="Ritchie M.G."/>
            <person name="Robin C."/>
            <person name="Rogers Y.H."/>
            <person name="Rohde C."/>
            <person name="Rozas J."/>
            <person name="Rubenfield M.J."/>
            <person name="Ruiz A."/>
            <person name="Russo S."/>
            <person name="Salzberg S.L."/>
            <person name="Sanchez-Gracia A."/>
            <person name="Saranga D.J."/>
            <person name="Sato H."/>
            <person name="Schaeffer S.W."/>
            <person name="Schatz M.C."/>
            <person name="Schlenke T."/>
            <person name="Schwartz R."/>
            <person name="Segarra C."/>
            <person name="Singh R.S."/>
            <person name="Sirot L."/>
            <person name="Sirota M."/>
            <person name="Sisneros N.B."/>
            <person name="Smith C.D."/>
            <person name="Smith T.F."/>
            <person name="Spieth J."/>
            <person name="Stage D.E."/>
            <person name="Stark A."/>
            <person name="Stephan W."/>
            <person name="Strausberg R.L."/>
            <person name="Strempel S."/>
            <person name="Sturgill D."/>
            <person name="Sutton G."/>
            <person name="Sutton G.G."/>
            <person name="Tao W."/>
            <person name="Teichmann S."/>
            <person name="Tobari Y.N."/>
            <person name="Tomimura Y."/>
            <person name="Tsolas J.M."/>
            <person name="Valente V.L."/>
            <person name="Venter E."/>
            <person name="Venter J.C."/>
            <person name="Vicario S."/>
            <person name="Vieira F.G."/>
            <person name="Vilella A.J."/>
            <person name="Villasante A."/>
            <person name="Walenz B."/>
            <person name="Wang J."/>
            <person name="Wasserman M."/>
            <person name="Watts T."/>
            <person name="Wilson D."/>
            <person name="Wilson R.K."/>
            <person name="Wing R.A."/>
            <person name="Wolfner M.F."/>
            <person name="Wong A."/>
            <person name="Wong G.K."/>
            <person name="Wu C.I."/>
            <person name="Wu G."/>
            <person name="Yamamoto D."/>
            <person name="Yang H.P."/>
            <person name="Yang S.P."/>
            <person name="Yorke J.A."/>
            <person name="Yoshida K."/>
            <person name="Zdobnov E."/>
            <person name="Zhang P."/>
            <person name="Zhang Y."/>
            <person name="Zimin A.V."/>
            <person name="Baldwin J."/>
            <person name="Abdouelleil A."/>
            <person name="Abdulkadir J."/>
            <person name="Abebe A."/>
            <person name="Abera B."/>
            <person name="Abreu J."/>
            <person name="Acer S.C."/>
            <person name="Aftuck L."/>
            <person name="Alexander A."/>
            <person name="An P."/>
            <person name="Anderson E."/>
            <person name="Anderson S."/>
            <person name="Arachi H."/>
            <person name="Azer M."/>
            <person name="Bachantsang P."/>
            <person name="Barry A."/>
            <person name="Bayul T."/>
            <person name="Berlin A."/>
            <person name="Bessette D."/>
            <person name="Bloom T."/>
            <person name="Blye J."/>
            <person name="Boguslavskiy L."/>
            <person name="Bonnet C."/>
            <person name="Boukhgalter B."/>
            <person name="Bourzgui I."/>
            <person name="Brown A."/>
            <person name="Cahill P."/>
            <person name="Channer S."/>
            <person name="Cheshatsang Y."/>
            <person name="Chuda L."/>
            <person name="Citroen M."/>
            <person name="Collymore A."/>
            <person name="Cooke P."/>
            <person name="Costello M."/>
            <person name="D'Aco K."/>
            <person name="Daza R."/>
            <person name="De Haan G."/>
            <person name="DeGray S."/>
            <person name="DeMaso C."/>
            <person name="Dhargay N."/>
            <person name="Dooley K."/>
            <person name="Dooley E."/>
            <person name="Doricent M."/>
            <person name="Dorje P."/>
            <person name="Dorjee K."/>
            <person name="Dupes A."/>
            <person name="Elong R."/>
            <person name="Falk J."/>
            <person name="Farina A."/>
            <person name="Faro S."/>
            <person name="Ferguson D."/>
            <person name="Fisher S."/>
            <person name="Foley C.D."/>
            <person name="Franke A."/>
            <person name="Friedrich D."/>
            <person name="Gadbois L."/>
            <person name="Gearin G."/>
            <person name="Gearin C.R."/>
            <person name="Giannoukos G."/>
            <person name="Goode T."/>
            <person name="Graham J."/>
            <person name="Grandbois E."/>
            <person name="Grewal S."/>
            <person name="Gyaltsen K."/>
            <person name="Hafez N."/>
            <person name="Hagos B."/>
            <person name="Hall J."/>
            <person name="Henson C."/>
            <person name="Hollinger A."/>
            <person name="Honan T."/>
            <person name="Huard M.D."/>
            <person name="Hughes L."/>
            <person name="Hurhula B."/>
            <person name="Husby M.E."/>
            <person name="Kamat A."/>
            <person name="Kanga B."/>
            <person name="Kashin S."/>
            <person name="Khazanovich D."/>
            <person name="Kisner P."/>
            <person name="Lance K."/>
            <person name="Lara M."/>
            <person name="Lee W."/>
            <person name="Lennon N."/>
            <person name="Letendre F."/>
            <person name="LeVine R."/>
            <person name="Lipovsky A."/>
            <person name="Liu X."/>
            <person name="Liu J."/>
            <person name="Liu S."/>
            <person name="Lokyitsang T."/>
            <person name="Lokyitsang Y."/>
            <person name="Lubonja R."/>
            <person name="Lui A."/>
            <person name="MacDonald P."/>
            <person name="Magnisalis V."/>
            <person name="Maru K."/>
            <person name="Matthews C."/>
            <person name="McCusker W."/>
            <person name="McDonough S."/>
            <person name="Mehta T."/>
            <person name="Meldrim J."/>
            <person name="Meneus L."/>
            <person name="Mihai O."/>
            <person name="Mihalev A."/>
            <person name="Mihova T."/>
            <person name="Mittelman R."/>
            <person name="Mlenga V."/>
            <person name="Montmayeur A."/>
            <person name="Mulrain L."/>
            <person name="Navidi A."/>
            <person name="Naylor J."/>
            <person name="Negash T."/>
            <person name="Nguyen T."/>
            <person name="Nguyen N."/>
            <person name="Nicol R."/>
            <person name="Norbu C."/>
            <person name="Norbu N."/>
            <person name="Novod N."/>
            <person name="O'Neill B."/>
            <person name="Osman S."/>
            <person name="Markiewicz E."/>
            <person name="Oyono O.L."/>
            <person name="Patti C."/>
            <person name="Phunkhang P."/>
            <person name="Pierre F."/>
            <person name="Priest M."/>
            <person name="Raghuraman S."/>
            <person name="Rege F."/>
            <person name="Reyes R."/>
            <person name="Rise C."/>
            <person name="Rogov P."/>
            <person name="Ross K."/>
            <person name="Ryan E."/>
            <person name="Settipalli S."/>
            <person name="Shea T."/>
            <person name="Sherpa N."/>
            <person name="Shi L."/>
            <person name="Shih D."/>
            <person name="Sparrow T."/>
            <person name="Spaulding J."/>
            <person name="Stalker J."/>
            <person name="Stange-Thomann N."/>
            <person name="Stavropoulos S."/>
            <person name="Stone C."/>
            <person name="Strader C."/>
            <person name="Tesfaye S."/>
            <person name="Thomson T."/>
            <person name="Thoulutsang Y."/>
            <person name="Thoulutsang D."/>
            <person name="Topham K."/>
            <person name="Topping I."/>
            <person name="Tsamla T."/>
            <person name="Vassiliev H."/>
            <person name="Vo A."/>
            <person name="Wangchuk T."/>
            <person name="Wangdi T."/>
            <person name="Weiand M."/>
            <person name="Wilkinson J."/>
            <person name="Wilson A."/>
            <person name="Yadav S."/>
            <person name="Young G."/>
            <person name="Yu Q."/>
            <person name="Zembek L."/>
            <person name="Zhong D."/>
            <person name="Zimmer A."/>
            <person name="Zwirko Z."/>
            <person name="Jaffe D.B."/>
            <person name="Alvarez P."/>
            <person name="Brockman W."/>
            <person name="Butler J."/>
            <person name="Chin C."/>
            <person name="Gnerre S."/>
            <person name="Grabherr M."/>
            <person name="Kleber M."/>
            <person name="Mauceli E."/>
            <person name="MacCallum I."/>
        </authorList>
    </citation>
    <scope>NUCLEOTIDE SEQUENCE [LARGE SCALE GENOMIC DNA]</scope>
    <source>
        <strain evidence="2">Tucson 14024-0371.13</strain>
    </source>
</reference>
<dbReference type="EMBL" id="CH902618">
    <property type="protein sequence ID" value="KPU78316.1"/>
    <property type="molecule type" value="Genomic_DNA"/>
</dbReference>
<proteinExistence type="predicted"/>
<organism evidence="1 2">
    <name type="scientific">Drosophila ananassae</name>
    <name type="common">Fruit fly</name>
    <dbReference type="NCBI Taxonomy" id="7217"/>
    <lineage>
        <taxon>Eukaryota</taxon>
        <taxon>Metazoa</taxon>
        <taxon>Ecdysozoa</taxon>
        <taxon>Arthropoda</taxon>
        <taxon>Hexapoda</taxon>
        <taxon>Insecta</taxon>
        <taxon>Pterygota</taxon>
        <taxon>Neoptera</taxon>
        <taxon>Endopterygota</taxon>
        <taxon>Diptera</taxon>
        <taxon>Brachycera</taxon>
        <taxon>Muscomorpha</taxon>
        <taxon>Ephydroidea</taxon>
        <taxon>Drosophilidae</taxon>
        <taxon>Drosophila</taxon>
        <taxon>Sophophora</taxon>
    </lineage>
</organism>
<evidence type="ECO:0000313" key="2">
    <source>
        <dbReference type="Proteomes" id="UP000007801"/>
    </source>
</evidence>
<gene>
    <name evidence="1" type="primary">Dana\GF27314</name>
    <name evidence="1" type="ORF">GF27314</name>
</gene>
<dbReference type="AlphaFoldDB" id="A0A0N8P0X2"/>